<keyword evidence="1" id="KW-0732">Signal</keyword>
<evidence type="ECO:0000256" key="1">
    <source>
        <dbReference type="ARBA" id="ARBA00022729"/>
    </source>
</evidence>
<protein>
    <recommendedName>
        <fullName evidence="2">Glycosyl hydrolase-like 10 domain-containing protein</fullName>
    </recommendedName>
</protein>
<name>A0A9P1P1F0_9CYAN</name>
<dbReference type="InterPro" id="IPR052177">
    <property type="entry name" value="Divisome_Glycosyl_Hydrolase"/>
</dbReference>
<dbReference type="AlphaFoldDB" id="A0A9P1P1F0"/>
<proteinExistence type="predicted"/>
<dbReference type="PANTHER" id="PTHR43405:SF1">
    <property type="entry name" value="GLYCOSYL HYDROLASE DIGH"/>
    <property type="match status" value="1"/>
</dbReference>
<dbReference type="SUPFAM" id="SSF51445">
    <property type="entry name" value="(Trans)glycosidases"/>
    <property type="match status" value="1"/>
</dbReference>
<keyword evidence="4" id="KW-1185">Reference proteome</keyword>
<dbReference type="EMBL" id="FO818640">
    <property type="protein sequence ID" value="CDM95820.1"/>
    <property type="molecule type" value="Genomic_DNA"/>
</dbReference>
<evidence type="ECO:0000313" key="3">
    <source>
        <dbReference type="EMBL" id="CDM95820.1"/>
    </source>
</evidence>
<sequence>MKTKLLATGGTMEVRGIWLTTTDSRVLYSRATIAEAMDFLADTGFNVVFPVVWNKGVTLYKSQVMSQKFGVEIDFYVRGRDPLAEVIEEAHRVGLKVIPWFEYGFASSYQQNGGRILNQKPNWSAINSQGGMVVKNGFEWMNAFDSEVQDFIMSLILEVVRKYNIDGIQGDDRLPALPSEGGYDQQTVQRYVKEFGRQPPLHHKDSQWLQWRANILTDFLARIKREVKAIKPNLIVSMSPSVYSWGLNEYLQDYIAWIDRDLVDMIHPQLYRRNFWSYKGLVDQLVDVQFRDWQLPKLSPGVLIKVGSYRISADELLKSIDYNRHRGVKGEVLFFYEGLRENNDELAKALRRGPYATRARL</sequence>
<accession>A0A9P1P1F0</accession>
<dbReference type="InterPro" id="IPR003790">
    <property type="entry name" value="GHL10"/>
</dbReference>
<reference evidence="3 4" key="1">
    <citation type="submission" date="2014-02" db="EMBL/GenBank/DDBJ databases">
        <authorList>
            <person name="Genoscope - CEA"/>
        </authorList>
    </citation>
    <scope>NUCLEOTIDE SEQUENCE [LARGE SCALE GENOMIC DNA]</scope>
    <source>
        <strain evidence="3 4">PCC 8005</strain>
    </source>
</reference>
<gene>
    <name evidence="3" type="ORF">ARTHRO_40226</name>
</gene>
<organism evidence="3 4">
    <name type="scientific">Limnospira indica PCC 8005</name>
    <dbReference type="NCBI Taxonomy" id="376219"/>
    <lineage>
        <taxon>Bacteria</taxon>
        <taxon>Bacillati</taxon>
        <taxon>Cyanobacteriota</taxon>
        <taxon>Cyanophyceae</taxon>
        <taxon>Oscillatoriophycideae</taxon>
        <taxon>Oscillatoriales</taxon>
        <taxon>Sirenicapillariaceae</taxon>
        <taxon>Limnospira</taxon>
    </lineage>
</organism>
<dbReference type="Pfam" id="PF02638">
    <property type="entry name" value="GHL10"/>
    <property type="match status" value="1"/>
</dbReference>
<dbReference type="InterPro" id="IPR017853">
    <property type="entry name" value="GH"/>
</dbReference>
<dbReference type="Gene3D" id="3.20.20.80">
    <property type="entry name" value="Glycosidases"/>
    <property type="match status" value="1"/>
</dbReference>
<dbReference type="Proteomes" id="UP000032946">
    <property type="component" value="Chromosome"/>
</dbReference>
<dbReference type="PANTHER" id="PTHR43405">
    <property type="entry name" value="GLYCOSYL HYDROLASE DIGH"/>
    <property type="match status" value="1"/>
</dbReference>
<evidence type="ECO:0000259" key="2">
    <source>
        <dbReference type="Pfam" id="PF02638"/>
    </source>
</evidence>
<evidence type="ECO:0000313" key="4">
    <source>
        <dbReference type="Proteomes" id="UP000032946"/>
    </source>
</evidence>
<feature type="domain" description="Glycosyl hydrolase-like 10" evidence="2">
    <location>
        <begin position="13"/>
        <end position="288"/>
    </location>
</feature>